<keyword evidence="2 4" id="KW-0560">Oxidoreductase</keyword>
<dbReference type="PANTHER" id="PTHR43761">
    <property type="entry name" value="D-ISOMER SPECIFIC 2-HYDROXYACID DEHYDROGENASE FAMILY PROTEIN (AFU_ORTHOLOGUE AFUA_1G13630)"/>
    <property type="match status" value="1"/>
</dbReference>
<evidence type="ECO:0000256" key="2">
    <source>
        <dbReference type="ARBA" id="ARBA00023002"/>
    </source>
</evidence>
<evidence type="ECO:0000313" key="7">
    <source>
        <dbReference type="EMBL" id="TGE36761.1"/>
    </source>
</evidence>
<evidence type="ECO:0000256" key="4">
    <source>
        <dbReference type="RuleBase" id="RU003719"/>
    </source>
</evidence>
<dbReference type="AlphaFoldDB" id="A0A4Z0R191"/>
<dbReference type="Pfam" id="PF02826">
    <property type="entry name" value="2-Hacid_dh_C"/>
    <property type="match status" value="1"/>
</dbReference>
<organism evidence="7 8">
    <name type="scientific">Desulfosporosinus fructosivorans</name>
    <dbReference type="NCBI Taxonomy" id="2018669"/>
    <lineage>
        <taxon>Bacteria</taxon>
        <taxon>Bacillati</taxon>
        <taxon>Bacillota</taxon>
        <taxon>Clostridia</taxon>
        <taxon>Eubacteriales</taxon>
        <taxon>Desulfitobacteriaceae</taxon>
        <taxon>Desulfosporosinus</taxon>
    </lineage>
</organism>
<reference evidence="7 8" key="1">
    <citation type="submission" date="2019-03" db="EMBL/GenBank/DDBJ databases">
        <title>Draft Genome Sequence of Desulfosporosinus fructosivorans Strain 63.6F, Isolated from Marine Sediment in the Baltic Sea.</title>
        <authorList>
            <person name="Hausmann B."/>
            <person name="Vandieken V."/>
            <person name="Pjevac P."/>
            <person name="Schreck K."/>
            <person name="Herbold C.W."/>
            <person name="Loy A."/>
        </authorList>
    </citation>
    <scope>NUCLEOTIDE SEQUENCE [LARGE SCALE GENOMIC DNA]</scope>
    <source>
        <strain evidence="7 8">63.6F</strain>
    </source>
</reference>
<dbReference type="EMBL" id="SPQQ01000006">
    <property type="protein sequence ID" value="TGE36761.1"/>
    <property type="molecule type" value="Genomic_DNA"/>
</dbReference>
<dbReference type="Pfam" id="PF00389">
    <property type="entry name" value="2-Hacid_dh"/>
    <property type="match status" value="1"/>
</dbReference>
<dbReference type="Gene3D" id="3.40.50.720">
    <property type="entry name" value="NAD(P)-binding Rossmann-like Domain"/>
    <property type="match status" value="2"/>
</dbReference>
<dbReference type="GO" id="GO:0016616">
    <property type="term" value="F:oxidoreductase activity, acting on the CH-OH group of donors, NAD or NADP as acceptor"/>
    <property type="evidence" value="ECO:0007669"/>
    <property type="project" value="InterPro"/>
</dbReference>
<dbReference type="PROSITE" id="PS00671">
    <property type="entry name" value="D_2_HYDROXYACID_DH_3"/>
    <property type="match status" value="1"/>
</dbReference>
<evidence type="ECO:0000256" key="1">
    <source>
        <dbReference type="ARBA" id="ARBA00005854"/>
    </source>
</evidence>
<keyword evidence="3" id="KW-0520">NAD</keyword>
<dbReference type="SUPFAM" id="SSF52283">
    <property type="entry name" value="Formate/glycerate dehydrogenase catalytic domain-like"/>
    <property type="match status" value="1"/>
</dbReference>
<evidence type="ECO:0000259" key="6">
    <source>
        <dbReference type="Pfam" id="PF02826"/>
    </source>
</evidence>
<gene>
    <name evidence="7" type="ORF">E4K67_16730</name>
</gene>
<protein>
    <submittedName>
        <fullName evidence="7">GyaR protein</fullName>
    </submittedName>
</protein>
<dbReference type="GO" id="GO:0051287">
    <property type="term" value="F:NAD binding"/>
    <property type="evidence" value="ECO:0007669"/>
    <property type="project" value="InterPro"/>
</dbReference>
<dbReference type="PANTHER" id="PTHR43761:SF1">
    <property type="entry name" value="D-ISOMER SPECIFIC 2-HYDROXYACID DEHYDROGENASE CATALYTIC DOMAIN-CONTAINING PROTEIN-RELATED"/>
    <property type="match status" value="1"/>
</dbReference>
<dbReference type="InterPro" id="IPR006139">
    <property type="entry name" value="D-isomer_2_OHA_DH_cat_dom"/>
</dbReference>
<evidence type="ECO:0000259" key="5">
    <source>
        <dbReference type="Pfam" id="PF00389"/>
    </source>
</evidence>
<dbReference type="InterPro" id="IPR006140">
    <property type="entry name" value="D-isomer_DH_NAD-bd"/>
</dbReference>
<comment type="similarity">
    <text evidence="1 4">Belongs to the D-isomer specific 2-hydroxyacid dehydrogenase family.</text>
</comment>
<proteinExistence type="inferred from homology"/>
<sequence>MKIAVFSDRKRVEKYLPFCNVADQAELLFLERDCTDEEAIIKAGDAEYIFADAIKEVSEFLITHMPNLKLIHSEGVGFNKIDVEAARKCRVFVCNNKGANAGAVAEQTILLMLGLLRDVLNGDKQVRLGNQIQTKERMMFEGITELADCKVGLIGFGDIARETAKRLMAFQAQIYYYSRTRASIEIEEAYQVRYLELEELLSKCDIVSLHMPVTPTTIEMVDEAFIDKMKKGAILINTARGELVDQDALKEALSCGKIGGAGLDTLSPEPVMLDNPLLLLSEDKQFKLLLSPHIGGTTDGAFRKMHQGVWNNIFRVMQGGRPENIVNGL</sequence>
<dbReference type="Proteomes" id="UP000298460">
    <property type="component" value="Unassembled WGS sequence"/>
</dbReference>
<evidence type="ECO:0000256" key="3">
    <source>
        <dbReference type="ARBA" id="ARBA00023027"/>
    </source>
</evidence>
<name>A0A4Z0R191_9FIRM</name>
<comment type="caution">
    <text evidence="7">The sequence shown here is derived from an EMBL/GenBank/DDBJ whole genome shotgun (WGS) entry which is preliminary data.</text>
</comment>
<dbReference type="CDD" id="cd12175">
    <property type="entry name" value="2-Hacid_dh_11"/>
    <property type="match status" value="1"/>
</dbReference>
<evidence type="ECO:0000313" key="8">
    <source>
        <dbReference type="Proteomes" id="UP000298460"/>
    </source>
</evidence>
<accession>A0A4Z0R191</accession>
<dbReference type="PROSITE" id="PS00670">
    <property type="entry name" value="D_2_HYDROXYACID_DH_2"/>
    <property type="match status" value="1"/>
</dbReference>
<feature type="domain" description="D-isomer specific 2-hydroxyacid dehydrogenase NAD-binding" evidence="6">
    <location>
        <begin position="110"/>
        <end position="295"/>
    </location>
</feature>
<dbReference type="InterPro" id="IPR029753">
    <property type="entry name" value="D-isomer_DH_CS"/>
</dbReference>
<dbReference type="InterPro" id="IPR036291">
    <property type="entry name" value="NAD(P)-bd_dom_sf"/>
</dbReference>
<dbReference type="OrthoDB" id="9805416at2"/>
<keyword evidence="8" id="KW-1185">Reference proteome</keyword>
<feature type="domain" description="D-isomer specific 2-hydroxyacid dehydrogenase catalytic" evidence="5">
    <location>
        <begin position="29"/>
        <end position="327"/>
    </location>
</feature>
<dbReference type="SUPFAM" id="SSF51735">
    <property type="entry name" value="NAD(P)-binding Rossmann-fold domains"/>
    <property type="match status" value="1"/>
</dbReference>
<dbReference type="RefSeq" id="WP_135548722.1">
    <property type="nucleotide sequence ID" value="NZ_SPQQ01000006.1"/>
</dbReference>
<dbReference type="InterPro" id="IPR050418">
    <property type="entry name" value="D-iso_2-hydroxyacid_DH_PdxB"/>
</dbReference>